<comment type="catalytic activity">
    <reaction evidence="7">
        <text>a quinone + sn-glycerol 3-phosphate = dihydroxyacetone phosphate + a quinol</text>
        <dbReference type="Rhea" id="RHEA:18977"/>
        <dbReference type="ChEBI" id="CHEBI:24646"/>
        <dbReference type="ChEBI" id="CHEBI:57597"/>
        <dbReference type="ChEBI" id="CHEBI:57642"/>
        <dbReference type="ChEBI" id="CHEBI:132124"/>
        <dbReference type="EC" id="1.1.5.3"/>
    </reaction>
</comment>
<evidence type="ECO:0000313" key="11">
    <source>
        <dbReference type="Proteomes" id="UP001500483"/>
    </source>
</evidence>
<accession>A0ABP6S192</accession>
<dbReference type="InterPro" id="IPR036188">
    <property type="entry name" value="FAD/NAD-bd_sf"/>
</dbReference>
<organism evidence="10 11">
    <name type="scientific">Saccharopolyspora gregorii</name>
    <dbReference type="NCBI Taxonomy" id="33914"/>
    <lineage>
        <taxon>Bacteria</taxon>
        <taxon>Bacillati</taxon>
        <taxon>Actinomycetota</taxon>
        <taxon>Actinomycetes</taxon>
        <taxon>Pseudonocardiales</taxon>
        <taxon>Pseudonocardiaceae</taxon>
        <taxon>Saccharopolyspora</taxon>
    </lineage>
</organism>
<dbReference type="PROSITE" id="PS00977">
    <property type="entry name" value="FAD_G3PDH_1"/>
    <property type="match status" value="1"/>
</dbReference>
<dbReference type="InterPro" id="IPR031656">
    <property type="entry name" value="DAO_C"/>
</dbReference>
<dbReference type="EMBL" id="BAAAYK010000038">
    <property type="protein sequence ID" value="GAA3365394.1"/>
    <property type="molecule type" value="Genomic_DNA"/>
</dbReference>
<gene>
    <name evidence="10" type="ORF">GCM10020366_65130</name>
</gene>
<evidence type="ECO:0000256" key="1">
    <source>
        <dbReference type="ARBA" id="ARBA00001974"/>
    </source>
</evidence>
<evidence type="ECO:0000256" key="4">
    <source>
        <dbReference type="ARBA" id="ARBA00022798"/>
    </source>
</evidence>
<keyword evidence="6 7" id="KW-0560">Oxidoreductase</keyword>
<dbReference type="InterPro" id="IPR006076">
    <property type="entry name" value="FAD-dep_OxRdtase"/>
</dbReference>
<evidence type="ECO:0000259" key="8">
    <source>
        <dbReference type="Pfam" id="PF01266"/>
    </source>
</evidence>
<evidence type="ECO:0000256" key="6">
    <source>
        <dbReference type="ARBA" id="ARBA00023002"/>
    </source>
</evidence>
<comment type="caution">
    <text evidence="10">The sequence shown here is derived from an EMBL/GenBank/DDBJ whole genome shotgun (WGS) entry which is preliminary data.</text>
</comment>
<dbReference type="InterPro" id="IPR038299">
    <property type="entry name" value="DAO_C_sf"/>
</dbReference>
<comment type="cofactor">
    <cofactor evidence="1 7">
        <name>FAD</name>
        <dbReference type="ChEBI" id="CHEBI:57692"/>
    </cofactor>
</comment>
<keyword evidence="11" id="KW-1185">Reference proteome</keyword>
<dbReference type="InterPro" id="IPR000447">
    <property type="entry name" value="G3P_DH_FAD-dep"/>
</dbReference>
<protein>
    <recommendedName>
        <fullName evidence="7">Glycerol-3-phosphate dehydrogenase</fullName>
        <ecNumber evidence="7">1.1.5.3</ecNumber>
    </recommendedName>
</protein>
<feature type="domain" description="Alpha-glycerophosphate oxidase C-terminal" evidence="9">
    <location>
        <begin position="412"/>
        <end position="517"/>
    </location>
</feature>
<dbReference type="EC" id="1.1.5.3" evidence="7"/>
<dbReference type="RefSeq" id="WP_344931182.1">
    <property type="nucleotide sequence ID" value="NZ_BAAAYK010000038.1"/>
</dbReference>
<evidence type="ECO:0000313" key="10">
    <source>
        <dbReference type="EMBL" id="GAA3365394.1"/>
    </source>
</evidence>
<dbReference type="Proteomes" id="UP001500483">
    <property type="component" value="Unassembled WGS sequence"/>
</dbReference>
<dbReference type="PRINTS" id="PR01001">
    <property type="entry name" value="FADG3PDH"/>
</dbReference>
<reference evidence="11" key="1">
    <citation type="journal article" date="2019" name="Int. J. Syst. Evol. Microbiol.">
        <title>The Global Catalogue of Microorganisms (GCM) 10K type strain sequencing project: providing services to taxonomists for standard genome sequencing and annotation.</title>
        <authorList>
            <consortium name="The Broad Institute Genomics Platform"/>
            <consortium name="The Broad Institute Genome Sequencing Center for Infectious Disease"/>
            <person name="Wu L."/>
            <person name="Ma J."/>
        </authorList>
    </citation>
    <scope>NUCLEOTIDE SEQUENCE [LARGE SCALE GENOMIC DNA]</scope>
    <source>
        <strain evidence="11">JCM 9687</strain>
    </source>
</reference>
<sequence length="522" mass="54086">MSTTPLPAGSLRATSLNAARRATELTAAAEDALDLLVVGGGVTGSGIALDAASRGLRVALVEAEDLARGAARWCGEAAHAGPHGLVPGDLALARENAVERDVLMTRTAPHLVRTLPQLIPLHEGTPRRTEALLTAGLHAADALRRTARTPSALLPAPRRVPAAEAGALVPGLRAGRLRGGLLGYDGQLLDDARLVVALARTAAGFGARVLTRVRATALDRNCADAVDERTGRRLRLSARAVVNATGARAAELDPEVRLRTVRAAHLVVDAEAAGITATGLVLPAESGRWTALLPQADGTALLGLAAEPATGPVPAEAPDSDVDSLLAAVREALDVPLRREHVLGSFAALRPRYDDSAGNRKDSPDLFRKHAIRTSPDGVVTVVGGRTTGYRRLAADAVDTAVRAAGLPAGPSRTTAVPLVGAAERARLHEIDGPQRLVARHGTEAARVAALAELDPDLADPVAPGTELTAAEVLWAVRHEGALDADDVLDRRSRLGMHPELRARAAPAVTALVDKALHGLLG</sequence>
<evidence type="ECO:0000256" key="5">
    <source>
        <dbReference type="ARBA" id="ARBA00022827"/>
    </source>
</evidence>
<dbReference type="Gene3D" id="3.30.9.10">
    <property type="entry name" value="D-Amino Acid Oxidase, subunit A, domain 2"/>
    <property type="match status" value="1"/>
</dbReference>
<dbReference type="PANTHER" id="PTHR11985:SF35">
    <property type="entry name" value="ANAEROBIC GLYCEROL-3-PHOSPHATE DEHYDROGENASE SUBUNIT A"/>
    <property type="match status" value="1"/>
</dbReference>
<evidence type="ECO:0000256" key="2">
    <source>
        <dbReference type="ARBA" id="ARBA00007330"/>
    </source>
</evidence>
<keyword evidence="4" id="KW-0319">Glycerol metabolism</keyword>
<dbReference type="Pfam" id="PF01266">
    <property type="entry name" value="DAO"/>
    <property type="match status" value="1"/>
</dbReference>
<feature type="domain" description="FAD dependent oxidoreductase" evidence="8">
    <location>
        <begin position="34"/>
        <end position="363"/>
    </location>
</feature>
<evidence type="ECO:0000259" key="9">
    <source>
        <dbReference type="Pfam" id="PF16901"/>
    </source>
</evidence>
<dbReference type="SUPFAM" id="SSF51905">
    <property type="entry name" value="FAD/NAD(P)-binding domain"/>
    <property type="match status" value="1"/>
</dbReference>
<dbReference type="Gene3D" id="3.50.50.60">
    <property type="entry name" value="FAD/NAD(P)-binding domain"/>
    <property type="match status" value="1"/>
</dbReference>
<proteinExistence type="inferred from homology"/>
<evidence type="ECO:0000256" key="7">
    <source>
        <dbReference type="RuleBase" id="RU361217"/>
    </source>
</evidence>
<comment type="similarity">
    <text evidence="2 7">Belongs to the FAD-dependent glycerol-3-phosphate dehydrogenase family.</text>
</comment>
<dbReference type="PANTHER" id="PTHR11985">
    <property type="entry name" value="GLYCEROL-3-PHOSPHATE DEHYDROGENASE"/>
    <property type="match status" value="1"/>
</dbReference>
<dbReference type="Gene3D" id="1.10.8.870">
    <property type="entry name" value="Alpha-glycerophosphate oxidase, cap domain"/>
    <property type="match status" value="1"/>
</dbReference>
<evidence type="ECO:0000256" key="3">
    <source>
        <dbReference type="ARBA" id="ARBA00022630"/>
    </source>
</evidence>
<dbReference type="Pfam" id="PF16901">
    <property type="entry name" value="DAO_C"/>
    <property type="match status" value="1"/>
</dbReference>
<keyword evidence="3 7" id="KW-0285">Flavoprotein</keyword>
<name>A0ABP6S192_9PSEU</name>
<keyword evidence="5" id="KW-0274">FAD</keyword>